<reference evidence="1 3" key="1">
    <citation type="journal article" date="2008" name="Science">
        <title>The Physcomitrella genome reveals evolutionary insights into the conquest of land by plants.</title>
        <authorList>
            <person name="Rensing S."/>
            <person name="Lang D."/>
            <person name="Zimmer A."/>
            <person name="Terry A."/>
            <person name="Salamov A."/>
            <person name="Shapiro H."/>
            <person name="Nishiyama T."/>
            <person name="Perroud P.-F."/>
            <person name="Lindquist E."/>
            <person name="Kamisugi Y."/>
            <person name="Tanahashi T."/>
            <person name="Sakakibara K."/>
            <person name="Fujita T."/>
            <person name="Oishi K."/>
            <person name="Shin-I T."/>
            <person name="Kuroki Y."/>
            <person name="Toyoda A."/>
            <person name="Suzuki Y."/>
            <person name="Hashimoto A."/>
            <person name="Yamaguchi K."/>
            <person name="Sugano A."/>
            <person name="Kohara Y."/>
            <person name="Fujiyama A."/>
            <person name="Anterola A."/>
            <person name="Aoki S."/>
            <person name="Ashton N."/>
            <person name="Barbazuk W.B."/>
            <person name="Barker E."/>
            <person name="Bennetzen J."/>
            <person name="Bezanilla M."/>
            <person name="Blankenship R."/>
            <person name="Cho S.H."/>
            <person name="Dutcher S."/>
            <person name="Estelle M."/>
            <person name="Fawcett J.A."/>
            <person name="Gundlach H."/>
            <person name="Hanada K."/>
            <person name="Heyl A."/>
            <person name="Hicks K.A."/>
            <person name="Hugh J."/>
            <person name="Lohr M."/>
            <person name="Mayer K."/>
            <person name="Melkozernov A."/>
            <person name="Murata T."/>
            <person name="Nelson D."/>
            <person name="Pils B."/>
            <person name="Prigge M."/>
            <person name="Reiss B."/>
            <person name="Renner T."/>
            <person name="Rombauts S."/>
            <person name="Rushton P."/>
            <person name="Sanderfoot A."/>
            <person name="Schween G."/>
            <person name="Shiu S.-H."/>
            <person name="Stueber K."/>
            <person name="Theodoulou F.L."/>
            <person name="Tu H."/>
            <person name="Van de Peer Y."/>
            <person name="Verrier P.J."/>
            <person name="Waters E."/>
            <person name="Wood A."/>
            <person name="Yang L."/>
            <person name="Cove D."/>
            <person name="Cuming A."/>
            <person name="Hasebe M."/>
            <person name="Lucas S."/>
            <person name="Mishler D.B."/>
            <person name="Reski R."/>
            <person name="Grigoriev I."/>
            <person name="Quatrano R.S."/>
            <person name="Boore J.L."/>
        </authorList>
    </citation>
    <scope>NUCLEOTIDE SEQUENCE [LARGE SCALE GENOMIC DNA]</scope>
    <source>
        <strain evidence="2 3">cv. Gransden 2004</strain>
    </source>
</reference>
<proteinExistence type="predicted"/>
<evidence type="ECO:0000313" key="1">
    <source>
        <dbReference type="EMBL" id="PNR43631.1"/>
    </source>
</evidence>
<sequence>MKCAPSPKKCPNPDGLMTWTIVHFPVCSTSAHSSRGAYANLRVESPISRFEAQSSVCTISATIPSQIWGLELAL</sequence>
<dbReference type="Gramene" id="Pp3c12_9120V3.3">
    <property type="protein sequence ID" value="PAC:32972548.CDS.1"/>
    <property type="gene ID" value="Pp3c12_9120"/>
</dbReference>
<reference evidence="1 3" key="2">
    <citation type="journal article" date="2018" name="Plant J.">
        <title>The Physcomitrella patens chromosome-scale assembly reveals moss genome structure and evolution.</title>
        <authorList>
            <person name="Lang D."/>
            <person name="Ullrich K.K."/>
            <person name="Murat F."/>
            <person name="Fuchs J."/>
            <person name="Jenkins J."/>
            <person name="Haas F.B."/>
            <person name="Piednoel M."/>
            <person name="Gundlach H."/>
            <person name="Van Bel M."/>
            <person name="Meyberg R."/>
            <person name="Vives C."/>
            <person name="Morata J."/>
            <person name="Symeonidi A."/>
            <person name="Hiss M."/>
            <person name="Muchero W."/>
            <person name="Kamisugi Y."/>
            <person name="Saleh O."/>
            <person name="Blanc G."/>
            <person name="Decker E.L."/>
            <person name="van Gessel N."/>
            <person name="Grimwood J."/>
            <person name="Hayes R.D."/>
            <person name="Graham S.W."/>
            <person name="Gunter L.E."/>
            <person name="McDaniel S.F."/>
            <person name="Hoernstein S.N.W."/>
            <person name="Larsson A."/>
            <person name="Li F.W."/>
            <person name="Perroud P.F."/>
            <person name="Phillips J."/>
            <person name="Ranjan P."/>
            <person name="Rokshar D.S."/>
            <person name="Rothfels C.J."/>
            <person name="Schneider L."/>
            <person name="Shu S."/>
            <person name="Stevenson D.W."/>
            <person name="Thummler F."/>
            <person name="Tillich M."/>
            <person name="Villarreal Aguilar J.C."/>
            <person name="Widiez T."/>
            <person name="Wong G.K."/>
            <person name="Wymore A."/>
            <person name="Zhang Y."/>
            <person name="Zimmer A.D."/>
            <person name="Quatrano R.S."/>
            <person name="Mayer K.F.X."/>
            <person name="Goodstein D."/>
            <person name="Casacuberta J.M."/>
            <person name="Vandepoele K."/>
            <person name="Reski R."/>
            <person name="Cuming A.C."/>
            <person name="Tuskan G.A."/>
            <person name="Maumus F."/>
            <person name="Salse J."/>
            <person name="Schmutz J."/>
            <person name="Rensing S.A."/>
        </authorList>
    </citation>
    <scope>NUCLEOTIDE SEQUENCE [LARGE SCALE GENOMIC DNA]</scope>
    <source>
        <strain evidence="2 3">cv. Gransden 2004</strain>
    </source>
</reference>
<dbReference type="AlphaFoldDB" id="A0A2K1JQ37"/>
<evidence type="ECO:0000313" key="2">
    <source>
        <dbReference type="EnsemblPlants" id="PAC:32972546.CDS.1"/>
    </source>
</evidence>
<dbReference type="Gramene" id="Pp3c12_9120V3.2">
    <property type="protein sequence ID" value="PAC:32972547.CDS.1"/>
    <property type="gene ID" value="Pp3c12_9120"/>
</dbReference>
<dbReference type="Proteomes" id="UP000006727">
    <property type="component" value="Chromosome 12"/>
</dbReference>
<reference evidence="2" key="3">
    <citation type="submission" date="2020-12" db="UniProtKB">
        <authorList>
            <consortium name="EnsemblPlants"/>
        </authorList>
    </citation>
    <scope>IDENTIFICATION</scope>
</reference>
<keyword evidence="3" id="KW-1185">Reference proteome</keyword>
<accession>A0A2K1JQ37</accession>
<dbReference type="EnsemblPlants" id="Pp3c12_9120V3.1">
    <property type="protein sequence ID" value="PAC:32972546.CDS.1"/>
    <property type="gene ID" value="Pp3c12_9120"/>
</dbReference>
<dbReference type="InParanoid" id="A0A2K1JQ37"/>
<dbReference type="EMBL" id="ABEU02000012">
    <property type="protein sequence ID" value="PNR43631.1"/>
    <property type="molecule type" value="Genomic_DNA"/>
</dbReference>
<dbReference type="EnsemblPlants" id="Pp3c12_9120V3.3">
    <property type="protein sequence ID" value="PAC:32972548.CDS.1"/>
    <property type="gene ID" value="Pp3c12_9120"/>
</dbReference>
<protein>
    <submittedName>
        <fullName evidence="1 2">Uncharacterized protein</fullName>
    </submittedName>
</protein>
<organism evidence="1">
    <name type="scientific">Physcomitrium patens</name>
    <name type="common">Spreading-leaved earth moss</name>
    <name type="synonym">Physcomitrella patens</name>
    <dbReference type="NCBI Taxonomy" id="3218"/>
    <lineage>
        <taxon>Eukaryota</taxon>
        <taxon>Viridiplantae</taxon>
        <taxon>Streptophyta</taxon>
        <taxon>Embryophyta</taxon>
        <taxon>Bryophyta</taxon>
        <taxon>Bryophytina</taxon>
        <taxon>Bryopsida</taxon>
        <taxon>Funariidae</taxon>
        <taxon>Funariales</taxon>
        <taxon>Funariaceae</taxon>
        <taxon>Physcomitrium</taxon>
    </lineage>
</organism>
<evidence type="ECO:0000313" key="3">
    <source>
        <dbReference type="Proteomes" id="UP000006727"/>
    </source>
</evidence>
<name>A0A2K1JQ37_PHYPA</name>
<dbReference type="EnsemblPlants" id="Pp3c12_9120V3.2">
    <property type="protein sequence ID" value="PAC:32972547.CDS.1"/>
    <property type="gene ID" value="Pp3c12_9120"/>
</dbReference>
<gene>
    <name evidence="1" type="ORF">PHYPA_016012</name>
</gene>
<dbReference type="Gramene" id="Pp3c12_9120V3.1">
    <property type="protein sequence ID" value="PAC:32972546.CDS.1"/>
    <property type="gene ID" value="Pp3c12_9120"/>
</dbReference>